<dbReference type="AlphaFoldDB" id="A0A0J6FLV8"/>
<proteinExistence type="predicted"/>
<gene>
    <name evidence="1" type="ORF">CPAG_06717</name>
</gene>
<evidence type="ECO:0000313" key="2">
    <source>
        <dbReference type="Proteomes" id="UP000054567"/>
    </source>
</evidence>
<dbReference type="EMBL" id="DS268112">
    <property type="protein sequence ID" value="KMM70405.1"/>
    <property type="molecule type" value="Genomic_DNA"/>
</dbReference>
<organism evidence="1 2">
    <name type="scientific">Coccidioides posadasii RMSCC 3488</name>
    <dbReference type="NCBI Taxonomy" id="454284"/>
    <lineage>
        <taxon>Eukaryota</taxon>
        <taxon>Fungi</taxon>
        <taxon>Dikarya</taxon>
        <taxon>Ascomycota</taxon>
        <taxon>Pezizomycotina</taxon>
        <taxon>Eurotiomycetes</taxon>
        <taxon>Eurotiomycetidae</taxon>
        <taxon>Onygenales</taxon>
        <taxon>Onygenaceae</taxon>
        <taxon>Coccidioides</taxon>
    </lineage>
</organism>
<protein>
    <submittedName>
        <fullName evidence="1">Uncharacterized protein</fullName>
    </submittedName>
</protein>
<evidence type="ECO:0000313" key="1">
    <source>
        <dbReference type="EMBL" id="KMM70405.1"/>
    </source>
</evidence>
<reference evidence="2" key="3">
    <citation type="journal article" date="2010" name="Genome Res.">
        <title>Population genomic sequencing of Coccidioides fungi reveals recent hybridization and transposon control.</title>
        <authorList>
            <person name="Neafsey D.E."/>
            <person name="Barker B.M."/>
            <person name="Sharpton T.J."/>
            <person name="Stajich J.E."/>
            <person name="Park D.J."/>
            <person name="Whiston E."/>
            <person name="Hung C.-Y."/>
            <person name="McMahan C."/>
            <person name="White J."/>
            <person name="Sykes S."/>
            <person name="Heiman D."/>
            <person name="Young S."/>
            <person name="Zeng Q."/>
            <person name="Abouelleil A."/>
            <person name="Aftuck L."/>
            <person name="Bessette D."/>
            <person name="Brown A."/>
            <person name="FitzGerald M."/>
            <person name="Lui A."/>
            <person name="Macdonald J.P."/>
            <person name="Priest M."/>
            <person name="Orbach M.J."/>
            <person name="Galgiani J.N."/>
            <person name="Kirkland T.N."/>
            <person name="Cole G.T."/>
            <person name="Birren B.W."/>
            <person name="Henn M.R."/>
            <person name="Taylor J.W."/>
            <person name="Rounsley S.D."/>
        </authorList>
    </citation>
    <scope>NUCLEOTIDE SEQUENCE [LARGE SCALE GENOMIC DNA]</scope>
    <source>
        <strain evidence="2">RMSCC 3488</strain>
    </source>
</reference>
<dbReference type="Proteomes" id="UP000054567">
    <property type="component" value="Unassembled WGS sequence"/>
</dbReference>
<dbReference type="VEuPathDB" id="FungiDB:CPAG_06717"/>
<sequence length="163" mass="17800">MGGLFFPPSSLLESARRQKIFQSFDTLPADKLSLHGTSGDITYCASVFPTSRCFSFNPHRAIGLTTHLVAHTAQRATPSIKSTKIPVRFANKKTRDTERVLAHNDHCRPPYPHPIFVSQGSHISTNPDHLTLSGGDNTMFAMKSSSKGQPQGVASCPEALLRL</sequence>
<name>A0A0J6FLV8_COCPO</name>
<reference evidence="2" key="2">
    <citation type="journal article" date="2009" name="Genome Res.">
        <title>Comparative genomic analyses of the human fungal pathogens Coccidioides and their relatives.</title>
        <authorList>
            <person name="Sharpton T.J."/>
            <person name="Stajich J.E."/>
            <person name="Rounsley S.D."/>
            <person name="Gardner M.J."/>
            <person name="Wortman J.R."/>
            <person name="Jordar V.S."/>
            <person name="Maiti R."/>
            <person name="Kodira C.D."/>
            <person name="Neafsey D.E."/>
            <person name="Zeng Q."/>
            <person name="Hung C.-Y."/>
            <person name="McMahan C."/>
            <person name="Muszewska A."/>
            <person name="Grynberg M."/>
            <person name="Mandel M.A."/>
            <person name="Kellner E.M."/>
            <person name="Barker B.M."/>
            <person name="Galgiani J.N."/>
            <person name="Orbach M.J."/>
            <person name="Kirkland T.N."/>
            <person name="Cole G.T."/>
            <person name="Henn M.R."/>
            <person name="Birren B.W."/>
            <person name="Taylor J.W."/>
        </authorList>
    </citation>
    <scope>NUCLEOTIDE SEQUENCE [LARGE SCALE GENOMIC DNA]</scope>
    <source>
        <strain evidence="2">RMSCC 3488</strain>
    </source>
</reference>
<reference evidence="1 2" key="1">
    <citation type="submission" date="2007-06" db="EMBL/GenBank/DDBJ databases">
        <title>The Genome Sequence of Coccidioides posadasii RMSCC_3488.</title>
        <authorList>
            <consortium name="Coccidioides Genome Resources Consortium"/>
            <consortium name="The Broad Institute Genome Sequencing Platform"/>
            <person name="Henn M.R."/>
            <person name="Sykes S."/>
            <person name="Young S."/>
            <person name="Jaffe D."/>
            <person name="Berlin A."/>
            <person name="Alvarez P."/>
            <person name="Butler J."/>
            <person name="Gnerre S."/>
            <person name="Grabherr M."/>
            <person name="Mauceli E."/>
            <person name="Brockman W."/>
            <person name="Kodira C."/>
            <person name="Alvarado L."/>
            <person name="Zeng Q."/>
            <person name="Crawford M."/>
            <person name="Antoine C."/>
            <person name="Devon K."/>
            <person name="Galgiani J."/>
            <person name="Orsborn K."/>
            <person name="Lewis M.L."/>
            <person name="Nusbaum C."/>
            <person name="Galagan J."/>
            <person name="Birren B."/>
        </authorList>
    </citation>
    <scope>NUCLEOTIDE SEQUENCE [LARGE SCALE GENOMIC DNA]</scope>
    <source>
        <strain evidence="1 2">RMSCC 3488</strain>
    </source>
</reference>
<accession>A0A0J6FLV8</accession>